<organism evidence="2 3">
    <name type="scientific">Roseibium porphyridii</name>
    <dbReference type="NCBI Taxonomy" id="2866279"/>
    <lineage>
        <taxon>Bacteria</taxon>
        <taxon>Pseudomonadati</taxon>
        <taxon>Pseudomonadota</taxon>
        <taxon>Alphaproteobacteria</taxon>
        <taxon>Hyphomicrobiales</taxon>
        <taxon>Stappiaceae</taxon>
        <taxon>Roseibium</taxon>
    </lineage>
</organism>
<accession>A0ABY8F2B0</accession>
<proteinExistence type="inferred from homology"/>
<evidence type="ECO:0000256" key="1">
    <source>
        <dbReference type="ARBA" id="ARBA00009820"/>
    </source>
</evidence>
<evidence type="ECO:0000313" key="2">
    <source>
        <dbReference type="EMBL" id="WFE89623.1"/>
    </source>
</evidence>
<sequence>MKSIVATLDIATGRETIIYETERHLEAPNWTPDGDTLVVNGNGRLFRLPIAAPSLIEIDTGFATALNNDHGLSPDGRWLVISDASRTPESCIYTLPVDGGVPVRVTSKTPSYWHGWAPDGQTLAYVGKREETRGSFQVFTCSVTGGAETQLTTDFDHCDGPDYSPDGNWIWFNGEKDGDVQLWRMRPDGSDLQRITADERVNWFPHPSPDGRHIVYLAYQAGTSGHPANKDVELRLLPAEGGKPNALLSLFGGQGTLNVPSWAPDSRRFAYVRYEP</sequence>
<gene>
    <name evidence="2" type="ORF">K1718_26295</name>
</gene>
<reference evidence="2 3" key="1">
    <citation type="submission" date="2023-03" db="EMBL/GenBank/DDBJ databases">
        <title>Roseibium porphyridii sp. nov. and Roseibium rhodosorbium sp. nov. isolated from marine algae, Porphyridium cruentum and Rhodosorus marinus, respectively.</title>
        <authorList>
            <person name="Lee M.W."/>
            <person name="Choi B.J."/>
            <person name="Lee J.K."/>
            <person name="Choi D.G."/>
            <person name="Baek J.H."/>
            <person name="Bayburt H."/>
            <person name="Kim J.M."/>
            <person name="Han D.M."/>
            <person name="Kim K.H."/>
            <person name="Jeon C.O."/>
        </authorList>
    </citation>
    <scope>NUCLEOTIDE SEQUENCE [LARGE SCALE GENOMIC DNA]</scope>
    <source>
        <strain evidence="2 3">KMA01</strain>
    </source>
</reference>
<dbReference type="PANTHER" id="PTHR36842">
    <property type="entry name" value="PROTEIN TOLB HOMOLOG"/>
    <property type="match status" value="1"/>
</dbReference>
<dbReference type="RefSeq" id="WP_265680275.1">
    <property type="nucleotide sequence ID" value="NZ_CP120863.1"/>
</dbReference>
<dbReference type="InterPro" id="IPR011659">
    <property type="entry name" value="WD40"/>
</dbReference>
<dbReference type="SUPFAM" id="SSF82171">
    <property type="entry name" value="DPP6 N-terminal domain-like"/>
    <property type="match status" value="1"/>
</dbReference>
<evidence type="ECO:0008006" key="4">
    <source>
        <dbReference type="Google" id="ProtNLM"/>
    </source>
</evidence>
<comment type="similarity">
    <text evidence="1">Belongs to the TolB family.</text>
</comment>
<dbReference type="Pfam" id="PF07676">
    <property type="entry name" value="PD40"/>
    <property type="match status" value="3"/>
</dbReference>
<dbReference type="Proteomes" id="UP001209803">
    <property type="component" value="Chromosome"/>
</dbReference>
<name>A0ABY8F2B0_9HYPH</name>
<keyword evidence="3" id="KW-1185">Reference proteome</keyword>
<evidence type="ECO:0000313" key="3">
    <source>
        <dbReference type="Proteomes" id="UP001209803"/>
    </source>
</evidence>
<dbReference type="InterPro" id="IPR011042">
    <property type="entry name" value="6-blade_b-propeller_TolB-like"/>
</dbReference>
<dbReference type="Gene3D" id="2.120.10.30">
    <property type="entry name" value="TolB, C-terminal domain"/>
    <property type="match status" value="1"/>
</dbReference>
<dbReference type="EMBL" id="CP120863">
    <property type="protein sequence ID" value="WFE89623.1"/>
    <property type="molecule type" value="Genomic_DNA"/>
</dbReference>
<protein>
    <recommendedName>
        <fullName evidence="4">Biopolymer transporter Tol</fullName>
    </recommendedName>
</protein>
<dbReference type="PANTHER" id="PTHR36842:SF1">
    <property type="entry name" value="PROTEIN TOLB"/>
    <property type="match status" value="1"/>
</dbReference>